<keyword evidence="1" id="KW-1133">Transmembrane helix</keyword>
<evidence type="ECO:0000256" key="1">
    <source>
        <dbReference type="SAM" id="Phobius"/>
    </source>
</evidence>
<dbReference type="Proteomes" id="UP000590964">
    <property type="component" value="Unassembled WGS sequence"/>
</dbReference>
<organism evidence="2 3">
    <name type="scientific">Candidatus Iainarchaeum sp</name>
    <dbReference type="NCBI Taxonomy" id="3101447"/>
    <lineage>
        <taxon>Archaea</taxon>
        <taxon>Candidatus Iainarchaeota</taxon>
        <taxon>Candidatus Iainarchaeia</taxon>
        <taxon>Candidatus Iainarchaeales</taxon>
        <taxon>Candidatus Iainarchaeaceae</taxon>
        <taxon>Candidatus Iainarchaeum</taxon>
    </lineage>
</organism>
<comment type="caution">
    <text evidence="2">The sequence shown here is derived from an EMBL/GenBank/DDBJ whole genome shotgun (WGS) entry which is preliminary data.</text>
</comment>
<feature type="transmembrane region" description="Helical" evidence="1">
    <location>
        <begin position="17"/>
        <end position="43"/>
    </location>
</feature>
<evidence type="ECO:0000313" key="3">
    <source>
        <dbReference type="Proteomes" id="UP000590964"/>
    </source>
</evidence>
<evidence type="ECO:0000313" key="2">
    <source>
        <dbReference type="EMBL" id="HIH21508.1"/>
    </source>
</evidence>
<keyword evidence="1" id="KW-0812">Transmembrane</keyword>
<name>A0A7J4JUW3_9ARCH</name>
<feature type="non-terminal residue" evidence="2">
    <location>
        <position position="1"/>
    </location>
</feature>
<dbReference type="EMBL" id="DUFW01000036">
    <property type="protein sequence ID" value="HIH21508.1"/>
    <property type="molecule type" value="Genomic_DNA"/>
</dbReference>
<accession>A0A7J4JUW3</accession>
<feature type="transmembrane region" description="Helical" evidence="1">
    <location>
        <begin position="93"/>
        <end position="113"/>
    </location>
</feature>
<evidence type="ECO:0008006" key="4">
    <source>
        <dbReference type="Google" id="ProtNLM"/>
    </source>
</evidence>
<proteinExistence type="predicted"/>
<feature type="transmembrane region" description="Helical" evidence="1">
    <location>
        <begin position="64"/>
        <end position="87"/>
    </location>
</feature>
<protein>
    <recommendedName>
        <fullName evidence="4">Cation/H+ exchanger domain-containing protein</fullName>
    </recommendedName>
</protein>
<gene>
    <name evidence="2" type="ORF">HA222_02500</name>
</gene>
<dbReference type="AlphaFoldDB" id="A0A7J4JUW3"/>
<sequence>EEQFFYSQISFFLKTFFFVYIGLLLSFADYRIVLIGIALSVAIMLARHSTLIITREFEEFDRKLIGSVFGRGLASAAIAQIIIFNNVPGAQEIVGIAYIVIPLTIILSSLRVFQLRRKFSTQQPNPAAFS</sequence>
<keyword evidence="1" id="KW-0472">Membrane</keyword>
<reference evidence="3" key="1">
    <citation type="journal article" date="2020" name="bioRxiv">
        <title>A rank-normalized archaeal taxonomy based on genome phylogeny resolves widespread incomplete and uneven classifications.</title>
        <authorList>
            <person name="Rinke C."/>
            <person name="Chuvochina M."/>
            <person name="Mussig A.J."/>
            <person name="Chaumeil P.-A."/>
            <person name="Waite D.W."/>
            <person name="Whitman W.B."/>
            <person name="Parks D.H."/>
            <person name="Hugenholtz P."/>
        </authorList>
    </citation>
    <scope>NUCLEOTIDE SEQUENCE [LARGE SCALE GENOMIC DNA]</scope>
</reference>